<evidence type="ECO:0000313" key="2">
    <source>
        <dbReference type="Proteomes" id="UP001477672"/>
    </source>
</evidence>
<keyword evidence="2" id="KW-1185">Reference proteome</keyword>
<sequence length="67" mass="7666">MYANKNRLYRVESIDGECLRPSAHLRRLADGWEVDVTGAALYRTDLGIELLWSYGKNGHFVPERDAV</sequence>
<gene>
    <name evidence="1" type="ORF">WMO24_15685</name>
</gene>
<accession>A0ABV1GJ28</accession>
<proteinExistence type="predicted"/>
<name>A0ABV1GJ28_9FIRM</name>
<comment type="caution">
    <text evidence="1">The sequence shown here is derived from an EMBL/GenBank/DDBJ whole genome shotgun (WGS) entry which is preliminary data.</text>
</comment>
<evidence type="ECO:0000313" key="1">
    <source>
        <dbReference type="EMBL" id="MEQ2521857.1"/>
    </source>
</evidence>
<organism evidence="1 2">
    <name type="scientific">Ruthenibacterium intestinale</name>
    <dbReference type="NCBI Taxonomy" id="3133163"/>
    <lineage>
        <taxon>Bacteria</taxon>
        <taxon>Bacillati</taxon>
        <taxon>Bacillota</taxon>
        <taxon>Clostridia</taxon>
        <taxon>Eubacteriales</taxon>
        <taxon>Oscillospiraceae</taxon>
        <taxon>Ruthenibacterium</taxon>
    </lineage>
</organism>
<reference evidence="1 2" key="1">
    <citation type="submission" date="2024-03" db="EMBL/GenBank/DDBJ databases">
        <title>Human intestinal bacterial collection.</title>
        <authorList>
            <person name="Pauvert C."/>
            <person name="Hitch T.C.A."/>
            <person name="Clavel T."/>
        </authorList>
    </citation>
    <scope>NUCLEOTIDE SEQUENCE [LARGE SCALE GENOMIC DNA]</scope>
    <source>
        <strain evidence="1 2">CLA-JM-H11</strain>
    </source>
</reference>
<dbReference type="Proteomes" id="UP001477672">
    <property type="component" value="Unassembled WGS sequence"/>
</dbReference>
<dbReference type="EMBL" id="JBBMFA010000116">
    <property type="protein sequence ID" value="MEQ2521857.1"/>
    <property type="molecule type" value="Genomic_DNA"/>
</dbReference>
<protein>
    <submittedName>
        <fullName evidence="1">Uncharacterized protein</fullName>
    </submittedName>
</protein>